<name>A0A8S9Y0W7_APOLU</name>
<sequence>MEVESGRDENPLSPVYTARASSIRRFSTSTTVDTARAFLTISRSLMSIPLMIRRKIGIGWISLEHEQAFRANMARLKATVYTA</sequence>
<gene>
    <name evidence="1" type="ORF">GE061_008940</name>
</gene>
<dbReference type="EMBL" id="WIXP02000002">
    <property type="protein sequence ID" value="KAF6214201.1"/>
    <property type="molecule type" value="Genomic_DNA"/>
</dbReference>
<evidence type="ECO:0000313" key="2">
    <source>
        <dbReference type="Proteomes" id="UP000466442"/>
    </source>
</evidence>
<comment type="caution">
    <text evidence="1">The sequence shown here is derived from an EMBL/GenBank/DDBJ whole genome shotgun (WGS) entry which is preliminary data.</text>
</comment>
<dbReference type="AlphaFoldDB" id="A0A8S9Y0W7"/>
<evidence type="ECO:0000313" key="1">
    <source>
        <dbReference type="EMBL" id="KAF6214201.1"/>
    </source>
</evidence>
<accession>A0A8S9Y0W7</accession>
<reference evidence="1" key="1">
    <citation type="journal article" date="2021" name="Mol. Ecol. Resour.">
        <title>Apolygus lucorum genome provides insights into omnivorousness and mesophyll feeding.</title>
        <authorList>
            <person name="Liu Y."/>
            <person name="Liu H."/>
            <person name="Wang H."/>
            <person name="Huang T."/>
            <person name="Liu B."/>
            <person name="Yang B."/>
            <person name="Yin L."/>
            <person name="Li B."/>
            <person name="Zhang Y."/>
            <person name="Zhang S."/>
            <person name="Jiang F."/>
            <person name="Zhang X."/>
            <person name="Ren Y."/>
            <person name="Wang B."/>
            <person name="Wang S."/>
            <person name="Lu Y."/>
            <person name="Wu K."/>
            <person name="Fan W."/>
            <person name="Wang G."/>
        </authorList>
    </citation>
    <scope>NUCLEOTIDE SEQUENCE</scope>
    <source>
        <strain evidence="1">12Hb</strain>
    </source>
</reference>
<organism evidence="1 2">
    <name type="scientific">Apolygus lucorum</name>
    <name type="common">Small green plant bug</name>
    <name type="synonym">Lygocoris lucorum</name>
    <dbReference type="NCBI Taxonomy" id="248454"/>
    <lineage>
        <taxon>Eukaryota</taxon>
        <taxon>Metazoa</taxon>
        <taxon>Ecdysozoa</taxon>
        <taxon>Arthropoda</taxon>
        <taxon>Hexapoda</taxon>
        <taxon>Insecta</taxon>
        <taxon>Pterygota</taxon>
        <taxon>Neoptera</taxon>
        <taxon>Paraneoptera</taxon>
        <taxon>Hemiptera</taxon>
        <taxon>Heteroptera</taxon>
        <taxon>Panheteroptera</taxon>
        <taxon>Cimicomorpha</taxon>
        <taxon>Miridae</taxon>
        <taxon>Mirini</taxon>
        <taxon>Apolygus</taxon>
    </lineage>
</organism>
<protein>
    <submittedName>
        <fullName evidence="1">Uncharacterized protein</fullName>
    </submittedName>
</protein>
<proteinExistence type="predicted"/>
<dbReference type="Proteomes" id="UP000466442">
    <property type="component" value="Unassembled WGS sequence"/>
</dbReference>
<keyword evidence="2" id="KW-1185">Reference proteome</keyword>